<dbReference type="InterPro" id="IPR034750">
    <property type="entry name" value="CULT"/>
</dbReference>
<comment type="caution">
    <text evidence="5">The sequence shown here is derived from an EMBL/GenBank/DDBJ whole genome shotgun (WGS) entry which is preliminary data.</text>
</comment>
<dbReference type="GO" id="GO:0005788">
    <property type="term" value="C:endoplasmic reticulum lumen"/>
    <property type="evidence" value="ECO:0007669"/>
    <property type="project" value="TreeGrafter"/>
</dbReference>
<dbReference type="PANTHER" id="PTHR15414">
    <property type="entry name" value="OS-9-RELATED"/>
    <property type="match status" value="1"/>
</dbReference>
<dbReference type="EMBL" id="JAGDFM010000082">
    <property type="protein sequence ID" value="KAG7387289.1"/>
    <property type="molecule type" value="Genomic_DNA"/>
</dbReference>
<dbReference type="PROSITE" id="PS51914">
    <property type="entry name" value="MRH"/>
    <property type="match status" value="1"/>
</dbReference>
<dbReference type="PROSITE" id="PS51788">
    <property type="entry name" value="CULT"/>
    <property type="match status" value="1"/>
</dbReference>
<evidence type="ECO:0000256" key="1">
    <source>
        <dbReference type="ARBA" id="ARBA00022729"/>
    </source>
</evidence>
<dbReference type="Pfam" id="PF07915">
    <property type="entry name" value="PRKCSH"/>
    <property type="match status" value="1"/>
</dbReference>
<evidence type="ECO:0000259" key="4">
    <source>
        <dbReference type="PROSITE" id="PS51914"/>
    </source>
</evidence>
<dbReference type="Proteomes" id="UP000694044">
    <property type="component" value="Unassembled WGS sequence"/>
</dbReference>
<evidence type="ECO:0000259" key="3">
    <source>
        <dbReference type="PROSITE" id="PS51788"/>
    </source>
</evidence>
<dbReference type="OrthoDB" id="448954at2759"/>
<dbReference type="FunFam" id="2.70.130.10:FF:000031">
    <property type="entry name" value="Yos9p"/>
    <property type="match status" value="1"/>
</dbReference>
<dbReference type="InterPro" id="IPR044865">
    <property type="entry name" value="MRH_dom"/>
</dbReference>
<gene>
    <name evidence="5" type="ORF">PHYPSEUDO_014468</name>
</gene>
<evidence type="ECO:0000313" key="6">
    <source>
        <dbReference type="Proteomes" id="UP000694044"/>
    </source>
</evidence>
<feature type="domain" description="CULT" evidence="3">
    <location>
        <begin position="108"/>
        <end position="231"/>
    </location>
</feature>
<dbReference type="GO" id="GO:0030968">
    <property type="term" value="P:endoplasmic reticulum unfolded protein response"/>
    <property type="evidence" value="ECO:0007669"/>
    <property type="project" value="InterPro"/>
</dbReference>
<evidence type="ECO:0008006" key="7">
    <source>
        <dbReference type="Google" id="ProtNLM"/>
    </source>
</evidence>
<proteinExistence type="predicted"/>
<feature type="domain" description="MRH" evidence="4">
    <location>
        <begin position="251"/>
        <end position="365"/>
    </location>
</feature>
<dbReference type="CDD" id="cd15777">
    <property type="entry name" value="CRBN_C_like"/>
    <property type="match status" value="1"/>
</dbReference>
<dbReference type="InterPro" id="IPR045149">
    <property type="entry name" value="OS-9-like"/>
</dbReference>
<keyword evidence="1" id="KW-0732">Signal</keyword>
<keyword evidence="2" id="KW-1015">Disulfide bond</keyword>
<accession>A0A8T1W626</accession>
<evidence type="ECO:0000313" key="5">
    <source>
        <dbReference type="EMBL" id="KAG7387289.1"/>
    </source>
</evidence>
<dbReference type="AlphaFoldDB" id="A0A8T1W626"/>
<keyword evidence="6" id="KW-1185">Reference proteome</keyword>
<dbReference type="GO" id="GO:0030970">
    <property type="term" value="P:retrograde protein transport, ER to cytosol"/>
    <property type="evidence" value="ECO:0007669"/>
    <property type="project" value="TreeGrafter"/>
</dbReference>
<evidence type="ECO:0000256" key="2">
    <source>
        <dbReference type="ARBA" id="ARBA00023157"/>
    </source>
</evidence>
<dbReference type="InterPro" id="IPR012913">
    <property type="entry name" value="OS9-like_dom"/>
</dbReference>
<name>A0A8T1W626_9STRA</name>
<dbReference type="PANTHER" id="PTHR15414:SF0">
    <property type="entry name" value="ENDOPLASMIC RETICULUM LECTIN 1"/>
    <property type="match status" value="1"/>
</dbReference>
<sequence>MISPLPDIVIGIAVGISAGLVWRNWKSGEMDRISRFYKWQEAQEKKKEAAVKTVANLLTSNMPRIPLVLVLALACVASVAAEAFAAQDPQALELAQYSHLGHDLESDGAVVRCRSCGAPVAFKKDFIDLHDTSRAVGSRHEAVLGDDAELFTFVNPSRAEFELAGFKKVLGLEGEVFSKKATVFDDYSWRDIRCSSCKRHIGWAFYHDELQQCINTQLVESITAKRAKEKLLASTAEVERKAEIVRKELEGHCVFAAAGWWTYEVCYKQEVRQFHQEPDGSRPSDWSMGVYVQDALEKDTAYVGTDVVQYFAGGQHCDENGETRSTKVVYTCCKSRPKELSVEKVDEPALCTYLISVCVPSLCETEQDEEQDSAENQHIIDSCKQEFDASHADAKLPSTFATLRWSTVVSEDSSELDWARRMQFAD</sequence>
<reference evidence="5" key="1">
    <citation type="submission" date="2021-02" db="EMBL/GenBank/DDBJ databases">
        <authorList>
            <person name="Palmer J.M."/>
        </authorList>
    </citation>
    <scope>NUCLEOTIDE SEQUENCE</scope>
    <source>
        <strain evidence="5">SCRP734</strain>
    </source>
</reference>
<protein>
    <recommendedName>
        <fullName evidence="7">MRH domain-containing protein</fullName>
    </recommendedName>
</protein>
<organism evidence="5 6">
    <name type="scientific">Phytophthora pseudosyringae</name>
    <dbReference type="NCBI Taxonomy" id="221518"/>
    <lineage>
        <taxon>Eukaryota</taxon>
        <taxon>Sar</taxon>
        <taxon>Stramenopiles</taxon>
        <taxon>Oomycota</taxon>
        <taxon>Peronosporomycetes</taxon>
        <taxon>Peronosporales</taxon>
        <taxon>Peronosporaceae</taxon>
        <taxon>Phytophthora</taxon>
    </lineage>
</organism>